<keyword evidence="3" id="KW-0804">Transcription</keyword>
<protein>
    <submittedName>
        <fullName evidence="5">Putative transcriptional regulator</fullName>
    </submittedName>
</protein>
<evidence type="ECO:0000259" key="4">
    <source>
        <dbReference type="PROSITE" id="PS50943"/>
    </source>
</evidence>
<dbReference type="OrthoDB" id="2111891at2"/>
<dbReference type="GO" id="GO:0005829">
    <property type="term" value="C:cytosol"/>
    <property type="evidence" value="ECO:0007669"/>
    <property type="project" value="TreeGrafter"/>
</dbReference>
<proteinExistence type="predicted"/>
<dbReference type="STRING" id="748449.Halha_2374"/>
<sequence length="122" mass="13846">MVSLNKLIGNRIQQCLDKMNWSQSQLAEKLDVSRQTVNKIINGRKNITIAETKAIADILPLDLQELIKPAKEVEEKDPIIAFMGEVDSSEAKAGLQHAQQIMDLLIFHRDMKQEHENILADK</sequence>
<feature type="domain" description="HTH cro/C1-type" evidence="4">
    <location>
        <begin position="12"/>
        <end position="66"/>
    </location>
</feature>
<dbReference type="SUPFAM" id="SSF47413">
    <property type="entry name" value="lambda repressor-like DNA-binding domains"/>
    <property type="match status" value="1"/>
</dbReference>
<keyword evidence="1" id="KW-0805">Transcription regulation</keyword>
<dbReference type="EMBL" id="CP003359">
    <property type="protein sequence ID" value="AGB42248.1"/>
    <property type="molecule type" value="Genomic_DNA"/>
</dbReference>
<dbReference type="InterPro" id="IPR050807">
    <property type="entry name" value="TransReg_Diox_bact_type"/>
</dbReference>
<dbReference type="GO" id="GO:0003677">
    <property type="term" value="F:DNA binding"/>
    <property type="evidence" value="ECO:0007669"/>
    <property type="project" value="UniProtKB-KW"/>
</dbReference>
<keyword evidence="2" id="KW-0238">DNA-binding</keyword>
<reference evidence="6" key="1">
    <citation type="submission" date="2012-02" db="EMBL/GenBank/DDBJ databases">
        <title>The complete genome of Halobacteroides halobius DSM 5150.</title>
        <authorList>
            <person name="Lucas S."/>
            <person name="Copeland A."/>
            <person name="Lapidus A."/>
            <person name="Glavina del Rio T."/>
            <person name="Dalin E."/>
            <person name="Tice H."/>
            <person name="Bruce D."/>
            <person name="Goodwin L."/>
            <person name="Pitluck S."/>
            <person name="Peters L."/>
            <person name="Mikhailova N."/>
            <person name="Gu W."/>
            <person name="Kyrpides N."/>
            <person name="Mavromatis K."/>
            <person name="Ivanova N."/>
            <person name="Brettin T."/>
            <person name="Detter J.C."/>
            <person name="Han C."/>
            <person name="Larimer F."/>
            <person name="Land M."/>
            <person name="Hauser L."/>
            <person name="Markowitz V."/>
            <person name="Cheng J.-F."/>
            <person name="Hugenholtz P."/>
            <person name="Woyke T."/>
            <person name="Wu D."/>
            <person name="Tindall B."/>
            <person name="Pomrenke H."/>
            <person name="Brambilla E."/>
            <person name="Klenk H.-P."/>
            <person name="Eisen J.A."/>
        </authorList>
    </citation>
    <scope>NUCLEOTIDE SEQUENCE [LARGE SCALE GENOMIC DNA]</scope>
    <source>
        <strain evidence="6">ATCC 35273 / DSM 5150 / MD-1</strain>
    </source>
</reference>
<dbReference type="SMART" id="SM00530">
    <property type="entry name" value="HTH_XRE"/>
    <property type="match status" value="1"/>
</dbReference>
<dbReference type="Gene3D" id="1.10.260.40">
    <property type="entry name" value="lambda repressor-like DNA-binding domains"/>
    <property type="match status" value="1"/>
</dbReference>
<name>L0KDU3_HALHC</name>
<accession>L0KDU3</accession>
<evidence type="ECO:0000313" key="5">
    <source>
        <dbReference type="EMBL" id="AGB42248.1"/>
    </source>
</evidence>
<gene>
    <name evidence="5" type="ordered locus">Halha_2374</name>
</gene>
<dbReference type="AlphaFoldDB" id="L0KDU3"/>
<evidence type="ECO:0000313" key="6">
    <source>
        <dbReference type="Proteomes" id="UP000010880"/>
    </source>
</evidence>
<dbReference type="PANTHER" id="PTHR46797:SF23">
    <property type="entry name" value="HTH-TYPE TRANSCRIPTIONAL REGULATOR SUTR"/>
    <property type="match status" value="1"/>
</dbReference>
<evidence type="ECO:0000256" key="2">
    <source>
        <dbReference type="ARBA" id="ARBA00023125"/>
    </source>
</evidence>
<dbReference type="PROSITE" id="PS50943">
    <property type="entry name" value="HTH_CROC1"/>
    <property type="match status" value="1"/>
</dbReference>
<dbReference type="Proteomes" id="UP000010880">
    <property type="component" value="Chromosome"/>
</dbReference>
<dbReference type="RefSeq" id="WP_015327962.1">
    <property type="nucleotide sequence ID" value="NC_019978.1"/>
</dbReference>
<organism evidence="5 6">
    <name type="scientific">Halobacteroides halobius (strain ATCC 35273 / DSM 5150 / MD-1)</name>
    <dbReference type="NCBI Taxonomy" id="748449"/>
    <lineage>
        <taxon>Bacteria</taxon>
        <taxon>Bacillati</taxon>
        <taxon>Bacillota</taxon>
        <taxon>Clostridia</taxon>
        <taxon>Halanaerobiales</taxon>
        <taxon>Halobacteroidaceae</taxon>
        <taxon>Halobacteroides</taxon>
    </lineage>
</organism>
<evidence type="ECO:0000256" key="3">
    <source>
        <dbReference type="ARBA" id="ARBA00023163"/>
    </source>
</evidence>
<dbReference type="InterPro" id="IPR001387">
    <property type="entry name" value="Cro/C1-type_HTH"/>
</dbReference>
<dbReference type="KEGG" id="hhl:Halha_2374"/>
<dbReference type="eggNOG" id="COG1476">
    <property type="taxonomic scope" value="Bacteria"/>
</dbReference>
<dbReference type="InterPro" id="IPR010982">
    <property type="entry name" value="Lambda_DNA-bd_dom_sf"/>
</dbReference>
<keyword evidence="6" id="KW-1185">Reference proteome</keyword>
<dbReference type="HOGENOM" id="CLU_163210_0_0_9"/>
<dbReference type="GO" id="GO:0003700">
    <property type="term" value="F:DNA-binding transcription factor activity"/>
    <property type="evidence" value="ECO:0007669"/>
    <property type="project" value="TreeGrafter"/>
</dbReference>
<dbReference type="CDD" id="cd00093">
    <property type="entry name" value="HTH_XRE"/>
    <property type="match status" value="1"/>
</dbReference>
<dbReference type="Pfam" id="PF01381">
    <property type="entry name" value="HTH_3"/>
    <property type="match status" value="1"/>
</dbReference>
<evidence type="ECO:0000256" key="1">
    <source>
        <dbReference type="ARBA" id="ARBA00023015"/>
    </source>
</evidence>
<dbReference type="PANTHER" id="PTHR46797">
    <property type="entry name" value="HTH-TYPE TRANSCRIPTIONAL REGULATOR"/>
    <property type="match status" value="1"/>
</dbReference>